<keyword evidence="5" id="KW-0456">Lyase</keyword>
<dbReference type="PANTHER" id="PTHR31683:SF67">
    <property type="entry name" value="PECTIN LYASE F-RELATED"/>
    <property type="match status" value="1"/>
</dbReference>
<dbReference type="GO" id="GO:0047490">
    <property type="term" value="F:pectin lyase activity"/>
    <property type="evidence" value="ECO:0007669"/>
    <property type="project" value="UniProtKB-EC"/>
</dbReference>
<evidence type="ECO:0000256" key="5">
    <source>
        <dbReference type="ARBA" id="ARBA00023239"/>
    </source>
</evidence>
<evidence type="ECO:0000256" key="6">
    <source>
        <dbReference type="ARBA" id="ARBA00036818"/>
    </source>
</evidence>
<dbReference type="Pfam" id="PF00544">
    <property type="entry name" value="Pectate_lyase_4"/>
    <property type="match status" value="1"/>
</dbReference>
<keyword evidence="3" id="KW-1015">Disulfide bond</keyword>
<evidence type="ECO:0000256" key="9">
    <source>
        <dbReference type="SAM" id="SignalP"/>
    </source>
</evidence>
<dbReference type="GO" id="GO:0030570">
    <property type="term" value="F:pectate lyase activity"/>
    <property type="evidence" value="ECO:0007669"/>
    <property type="project" value="InterPro"/>
</dbReference>
<keyword evidence="4" id="KW-0325">Glycoprotein</keyword>
<comment type="function">
    <text evidence="7">Pectinolytic enzymes consist of four classes of enzymes: pectin lyase, polygalacturonase, pectin methylesterase and rhamnogalacturonase. Among pectinolytic enzymes, pectin lyase is the most important in depolymerization of pectin, since it cleaves internal glycosidic bonds of highly methylated pectins.</text>
</comment>
<sequence>MFASSVIFIFLVVDCYIISLAVAVGTPLGFAKGTTGGGNAPAQIPANNDQLAQWLADWTPRVIVLNRTFDFTNAEGKINEQGCRPASNRCVNNGGQDAINGANWCSGQPSTPVSYYKAAIRGLQVASHKTLLGKGTAGILKGKGLRIINGASNIIIQNIHITNLNPQYIWGGDAITLAGSDLIWIDHCKFSLIGRQMIVTGFEPAGRVTISNCEFDGQTSWSATCNRQHYWTMYFTGKSDSLTFHSNYIHHTSGRGPKVGGNNGTNVVMHAANNVWQNIDGIALEDGIGGNVLLEGNYFENVKYPRKTDKPGVSQVFAPMSANSDCQASLGRPCQPNKVLGTTSSQLTGTEKDFLVNFRNKNPAGAASADQAKANVLSNSGIGRVN</sequence>
<dbReference type="AlphaFoldDB" id="A0A814KI08"/>
<dbReference type="PANTHER" id="PTHR31683">
    <property type="entry name" value="PECTATE LYASE 18-RELATED"/>
    <property type="match status" value="1"/>
</dbReference>
<dbReference type="EC" id="4.2.2.10" evidence="8"/>
<dbReference type="InterPro" id="IPR011050">
    <property type="entry name" value="Pectin_lyase_fold/virulence"/>
</dbReference>
<dbReference type="InterPro" id="IPR012334">
    <property type="entry name" value="Pectin_lyas_fold"/>
</dbReference>
<evidence type="ECO:0000313" key="12">
    <source>
        <dbReference type="EMBL" id="CAF3904630.1"/>
    </source>
</evidence>
<dbReference type="EMBL" id="CAJNOV010001190">
    <property type="protein sequence ID" value="CAF1051451.1"/>
    <property type="molecule type" value="Genomic_DNA"/>
</dbReference>
<dbReference type="EMBL" id="CAJOBH010002405">
    <property type="protein sequence ID" value="CAF3904630.1"/>
    <property type="molecule type" value="Genomic_DNA"/>
</dbReference>
<accession>A0A814KI08</accession>
<evidence type="ECO:0000313" key="13">
    <source>
        <dbReference type="Proteomes" id="UP000663855"/>
    </source>
</evidence>
<evidence type="ECO:0000256" key="1">
    <source>
        <dbReference type="ARBA" id="ARBA00010980"/>
    </source>
</evidence>
<evidence type="ECO:0000313" key="11">
    <source>
        <dbReference type="EMBL" id="CAF1051451.1"/>
    </source>
</evidence>
<dbReference type="InterPro" id="IPR002022">
    <property type="entry name" value="Pec_lyase"/>
</dbReference>
<comment type="similarity">
    <text evidence="1">Belongs to the polysaccharide lyase 1 family.</text>
</comment>
<dbReference type="SMART" id="SM00656">
    <property type="entry name" value="Amb_all"/>
    <property type="match status" value="1"/>
</dbReference>
<feature type="domain" description="Pectate lyase" evidence="10">
    <location>
        <begin position="94"/>
        <end position="305"/>
    </location>
</feature>
<evidence type="ECO:0000256" key="4">
    <source>
        <dbReference type="ARBA" id="ARBA00023180"/>
    </source>
</evidence>
<dbReference type="Gene3D" id="2.160.20.10">
    <property type="entry name" value="Single-stranded right-handed beta-helix, Pectin lyase-like"/>
    <property type="match status" value="1"/>
</dbReference>
<dbReference type="Proteomes" id="UP000663855">
    <property type="component" value="Unassembled WGS sequence"/>
</dbReference>
<evidence type="ECO:0000256" key="7">
    <source>
        <dbReference type="ARBA" id="ARBA00037631"/>
    </source>
</evidence>
<proteinExistence type="inferred from homology"/>
<gene>
    <name evidence="12" type="ORF">BYL167_LOCUS8655</name>
    <name evidence="11" type="ORF">CJN711_LOCUS4764</name>
</gene>
<evidence type="ECO:0000256" key="2">
    <source>
        <dbReference type="ARBA" id="ARBA00022729"/>
    </source>
</evidence>
<keyword evidence="2 9" id="KW-0732">Signal</keyword>
<feature type="signal peptide" evidence="9">
    <location>
        <begin position="1"/>
        <end position="23"/>
    </location>
</feature>
<reference evidence="11" key="1">
    <citation type="submission" date="2021-02" db="EMBL/GenBank/DDBJ databases">
        <authorList>
            <person name="Nowell W R."/>
        </authorList>
    </citation>
    <scope>NUCLEOTIDE SEQUENCE</scope>
</reference>
<evidence type="ECO:0000256" key="3">
    <source>
        <dbReference type="ARBA" id="ARBA00023157"/>
    </source>
</evidence>
<name>A0A814KI08_9BILA</name>
<organism evidence="11 13">
    <name type="scientific">Rotaria magnacalcarata</name>
    <dbReference type="NCBI Taxonomy" id="392030"/>
    <lineage>
        <taxon>Eukaryota</taxon>
        <taxon>Metazoa</taxon>
        <taxon>Spiralia</taxon>
        <taxon>Gnathifera</taxon>
        <taxon>Rotifera</taxon>
        <taxon>Eurotatoria</taxon>
        <taxon>Bdelloidea</taxon>
        <taxon>Philodinida</taxon>
        <taxon>Philodinidae</taxon>
        <taxon>Rotaria</taxon>
    </lineage>
</organism>
<evidence type="ECO:0000259" key="10">
    <source>
        <dbReference type="SMART" id="SM00656"/>
    </source>
</evidence>
<dbReference type="SUPFAM" id="SSF51126">
    <property type="entry name" value="Pectin lyase-like"/>
    <property type="match status" value="1"/>
</dbReference>
<feature type="chain" id="PRO_5035601083" description="pectin lyase" evidence="9">
    <location>
        <begin position="24"/>
        <end position="386"/>
    </location>
</feature>
<dbReference type="FunFam" id="2.160.20.10:FF:000003">
    <property type="entry name" value="Pectin lyase F"/>
    <property type="match status" value="1"/>
</dbReference>
<dbReference type="InterPro" id="IPR045032">
    <property type="entry name" value="PEL"/>
</dbReference>
<protein>
    <recommendedName>
        <fullName evidence="8">pectin lyase</fullName>
        <ecNumber evidence="8">4.2.2.10</ecNumber>
    </recommendedName>
</protein>
<comment type="caution">
    <text evidence="11">The sequence shown here is derived from an EMBL/GenBank/DDBJ whole genome shotgun (WGS) entry which is preliminary data.</text>
</comment>
<evidence type="ECO:0000256" key="8">
    <source>
        <dbReference type="ARBA" id="ARBA00039082"/>
    </source>
</evidence>
<comment type="catalytic activity">
    <reaction evidence="6">
        <text>Eliminative cleavage of (1-&gt;4)-alpha-D-galacturonan methyl ester to give oligosaccharides with 4-deoxy-6-O-methyl-alpha-D-galact-4-enuronosyl groups at their non-reducing ends.</text>
        <dbReference type="EC" id="4.2.2.10"/>
    </reaction>
</comment>
<dbReference type="Proteomes" id="UP000681967">
    <property type="component" value="Unassembled WGS sequence"/>
</dbReference>